<reference evidence="3 4" key="1">
    <citation type="submission" date="2017-05" db="EMBL/GenBank/DDBJ databases">
        <title>Complete and WGS of Bordetella genogroups.</title>
        <authorList>
            <person name="Spilker T."/>
            <person name="LiPuma J."/>
        </authorList>
    </citation>
    <scope>NUCLEOTIDE SEQUENCE [LARGE SCALE GENOMIC DNA]</scope>
    <source>
        <strain evidence="3 4">AU7206</strain>
    </source>
</reference>
<proteinExistence type="predicted"/>
<gene>
    <name evidence="3" type="ORF">CAL15_20660</name>
</gene>
<dbReference type="InterPro" id="IPR010419">
    <property type="entry name" value="CO_DH_gsu"/>
</dbReference>
<protein>
    <recommendedName>
        <fullName evidence="5">Carbon monoxide dehydrogenase</fullName>
    </recommendedName>
</protein>
<dbReference type="OrthoDB" id="9787428at2"/>
<feature type="region of interest" description="Disordered" evidence="1">
    <location>
        <begin position="148"/>
        <end position="177"/>
    </location>
</feature>
<dbReference type="PANTHER" id="PTHR38588">
    <property type="entry name" value="BLL0334 PROTEIN"/>
    <property type="match status" value="1"/>
</dbReference>
<evidence type="ECO:0000313" key="4">
    <source>
        <dbReference type="Proteomes" id="UP000194161"/>
    </source>
</evidence>
<evidence type="ECO:0000313" key="3">
    <source>
        <dbReference type="EMBL" id="ARP96561.1"/>
    </source>
</evidence>
<dbReference type="RefSeq" id="WP_086080210.1">
    <property type="nucleotide sequence ID" value="NZ_CP021111.1"/>
</dbReference>
<dbReference type="STRING" id="463040.CAL15_20660"/>
<accession>A0A1W6ZGX7</accession>
<keyword evidence="2" id="KW-1133">Transmembrane helix</keyword>
<dbReference type="AlphaFoldDB" id="A0A1W6ZGX7"/>
<dbReference type="SUPFAM" id="SSF55961">
    <property type="entry name" value="Bet v1-like"/>
    <property type="match status" value="1"/>
</dbReference>
<evidence type="ECO:0008006" key="5">
    <source>
        <dbReference type="Google" id="ProtNLM"/>
    </source>
</evidence>
<sequence length="241" mass="24647">MILTGEKNLTLPRQRVWEGLNDPDILRQCIPGCDVFERESEHTFKVGMVLAIGPVKARFTGKLTLSDIVPPASYALTFEGSGGAAGFGKGEAQVRLADADAGTSLSYSMKAQVGGKLAQVGSRLIDGVARRVADDFFSRFARVLQQEPAGADPTSVPPSAGAVTSDSPAADSRRAQAPAEAVPAAARIAPASLPGSLLPAAAPVREDRSLAASIAVLGAAVSSVAAAVAVLAATIMILNSN</sequence>
<dbReference type="Pfam" id="PF06240">
    <property type="entry name" value="COXG"/>
    <property type="match status" value="1"/>
</dbReference>
<dbReference type="Gene3D" id="3.30.530.20">
    <property type="match status" value="1"/>
</dbReference>
<dbReference type="EMBL" id="CP021111">
    <property type="protein sequence ID" value="ARP96561.1"/>
    <property type="molecule type" value="Genomic_DNA"/>
</dbReference>
<organism evidence="3 4">
    <name type="scientific">Bordetella genomosp. 13</name>
    <dbReference type="NCBI Taxonomy" id="463040"/>
    <lineage>
        <taxon>Bacteria</taxon>
        <taxon>Pseudomonadati</taxon>
        <taxon>Pseudomonadota</taxon>
        <taxon>Betaproteobacteria</taxon>
        <taxon>Burkholderiales</taxon>
        <taxon>Alcaligenaceae</taxon>
        <taxon>Bordetella</taxon>
    </lineage>
</organism>
<keyword evidence="2" id="KW-0472">Membrane</keyword>
<dbReference type="KEGG" id="bgm:CAL15_20660"/>
<keyword evidence="4" id="KW-1185">Reference proteome</keyword>
<feature type="transmembrane region" description="Helical" evidence="2">
    <location>
        <begin position="214"/>
        <end position="238"/>
    </location>
</feature>
<dbReference type="InterPro" id="IPR023393">
    <property type="entry name" value="START-like_dom_sf"/>
</dbReference>
<dbReference type="CDD" id="cd05018">
    <property type="entry name" value="CoxG"/>
    <property type="match status" value="1"/>
</dbReference>
<dbReference type="PANTHER" id="PTHR38588:SF1">
    <property type="entry name" value="BLL0334 PROTEIN"/>
    <property type="match status" value="1"/>
</dbReference>
<name>A0A1W6ZGX7_9BORD</name>
<evidence type="ECO:0000256" key="2">
    <source>
        <dbReference type="SAM" id="Phobius"/>
    </source>
</evidence>
<keyword evidence="2" id="KW-0812">Transmembrane</keyword>
<evidence type="ECO:0000256" key="1">
    <source>
        <dbReference type="SAM" id="MobiDB-lite"/>
    </source>
</evidence>
<dbReference type="Proteomes" id="UP000194161">
    <property type="component" value="Chromosome"/>
</dbReference>